<name>A0A8X6VPR5_TRICX</name>
<keyword evidence="2" id="KW-1185">Reference proteome</keyword>
<gene>
    <name evidence="1" type="ORF">TNCV_3296831</name>
</gene>
<organism evidence="1 2">
    <name type="scientific">Trichonephila clavipes</name>
    <name type="common">Golden silk orbweaver</name>
    <name type="synonym">Nephila clavipes</name>
    <dbReference type="NCBI Taxonomy" id="2585209"/>
    <lineage>
        <taxon>Eukaryota</taxon>
        <taxon>Metazoa</taxon>
        <taxon>Ecdysozoa</taxon>
        <taxon>Arthropoda</taxon>
        <taxon>Chelicerata</taxon>
        <taxon>Arachnida</taxon>
        <taxon>Araneae</taxon>
        <taxon>Araneomorphae</taxon>
        <taxon>Entelegynae</taxon>
        <taxon>Araneoidea</taxon>
        <taxon>Nephilidae</taxon>
        <taxon>Trichonephila</taxon>
    </lineage>
</organism>
<dbReference type="Proteomes" id="UP000887159">
    <property type="component" value="Unassembled WGS sequence"/>
</dbReference>
<accession>A0A8X6VPR5</accession>
<dbReference type="PANTHER" id="PTHR45786:SF74">
    <property type="entry name" value="ATP-DEPENDENT DNA HELICASE"/>
    <property type="match status" value="1"/>
</dbReference>
<dbReference type="EMBL" id="BMAU01021359">
    <property type="protein sequence ID" value="GFY22039.1"/>
    <property type="molecule type" value="Genomic_DNA"/>
</dbReference>
<dbReference type="PANTHER" id="PTHR45786">
    <property type="entry name" value="DNA BINDING PROTEIN-LIKE"/>
    <property type="match status" value="1"/>
</dbReference>
<protein>
    <submittedName>
        <fullName evidence="1">Uncharacterized protein</fullName>
    </submittedName>
</protein>
<evidence type="ECO:0000313" key="1">
    <source>
        <dbReference type="EMBL" id="GFY22039.1"/>
    </source>
</evidence>
<sequence length="146" mass="17409">MLVESLQNMLIEVNSYIRDFKTALQSFPPNQNQNDYKIITNADRRPSAEHRGRHNEPTTNEVSVLLVNQDCDKRDIVLRRHDNRLQRISETHRSYDSLQYPLMFLYGEDGYNFTVYQVDPNTGQPNFQKKVSARQYYCYRLMLREN</sequence>
<evidence type="ECO:0000313" key="2">
    <source>
        <dbReference type="Proteomes" id="UP000887159"/>
    </source>
</evidence>
<proteinExistence type="predicted"/>
<reference evidence="1" key="1">
    <citation type="submission" date="2020-08" db="EMBL/GenBank/DDBJ databases">
        <title>Multicomponent nature underlies the extraordinary mechanical properties of spider dragline silk.</title>
        <authorList>
            <person name="Kono N."/>
            <person name="Nakamura H."/>
            <person name="Mori M."/>
            <person name="Yoshida Y."/>
            <person name="Ohtoshi R."/>
            <person name="Malay A.D."/>
            <person name="Moran D.A.P."/>
            <person name="Tomita M."/>
            <person name="Numata K."/>
            <person name="Arakawa K."/>
        </authorList>
    </citation>
    <scope>NUCLEOTIDE SEQUENCE</scope>
</reference>
<dbReference type="AlphaFoldDB" id="A0A8X6VPR5"/>
<comment type="caution">
    <text evidence="1">The sequence shown here is derived from an EMBL/GenBank/DDBJ whole genome shotgun (WGS) entry which is preliminary data.</text>
</comment>